<name>A0ABM8ZVM7_9VIBR</name>
<dbReference type="Pfam" id="PF06062">
    <property type="entry name" value="UPF0231"/>
    <property type="match status" value="1"/>
</dbReference>
<reference evidence="2" key="1">
    <citation type="submission" date="2021-11" db="EMBL/GenBank/DDBJ databases">
        <authorList>
            <person name="Rodrigo-Torres L."/>
            <person name="Arahal R. D."/>
            <person name="Lucena T."/>
        </authorList>
    </citation>
    <scope>NUCLEOTIDE SEQUENCE</scope>
    <source>
        <strain evidence="2">CECT 7929</strain>
    </source>
</reference>
<proteinExistence type="inferred from homology"/>
<gene>
    <name evidence="2" type="ORF">VST7929_02317</name>
</gene>
<comment type="caution">
    <text evidence="2">The sequence shown here is derived from an EMBL/GenBank/DDBJ whole genome shotgun (WGS) entry which is preliminary data.</text>
</comment>
<dbReference type="InterPro" id="IPR008249">
    <property type="entry name" value="UPF0231"/>
</dbReference>
<sequence>MEYEFRHSTFDGGYRAQFSMGHELVGRWLIDEIACSPIAVQQIITALMQAAEADQPWQRLGHEIDLHFEAGEVSLTAHHLHHEQELPEEVDNFYDAESYALCGIEDFIEMMQSWLAFIERYSA</sequence>
<dbReference type="EMBL" id="CAKLDI010000001">
    <property type="protein sequence ID" value="CAH0534386.1"/>
    <property type="molecule type" value="Genomic_DNA"/>
</dbReference>
<evidence type="ECO:0000256" key="1">
    <source>
        <dbReference type="ARBA" id="ARBA00005367"/>
    </source>
</evidence>
<accession>A0ABM8ZVM7</accession>
<dbReference type="RefSeq" id="WP_237466954.1">
    <property type="nucleotide sequence ID" value="NZ_CAKLDI010000001.1"/>
</dbReference>
<keyword evidence="3" id="KW-1185">Reference proteome</keyword>
<evidence type="ECO:0000313" key="2">
    <source>
        <dbReference type="EMBL" id="CAH0534386.1"/>
    </source>
</evidence>
<comment type="similarity">
    <text evidence="1">Belongs to the UPF0231 family.</text>
</comment>
<dbReference type="PIRSF" id="PIRSF006287">
    <property type="entry name" value="UCP006287"/>
    <property type="match status" value="1"/>
</dbReference>
<protein>
    <submittedName>
        <fullName evidence="2">Uncharacterized protein</fullName>
    </submittedName>
</protein>
<evidence type="ECO:0000313" key="3">
    <source>
        <dbReference type="Proteomes" id="UP000838672"/>
    </source>
</evidence>
<dbReference type="Proteomes" id="UP000838672">
    <property type="component" value="Unassembled WGS sequence"/>
</dbReference>
<organism evidence="2 3">
    <name type="scientific">Vibrio stylophorae</name>
    <dbReference type="NCBI Taxonomy" id="659351"/>
    <lineage>
        <taxon>Bacteria</taxon>
        <taxon>Pseudomonadati</taxon>
        <taxon>Pseudomonadota</taxon>
        <taxon>Gammaproteobacteria</taxon>
        <taxon>Vibrionales</taxon>
        <taxon>Vibrionaceae</taxon>
        <taxon>Vibrio</taxon>
    </lineage>
</organism>